<proteinExistence type="predicted"/>
<accession>A0A137NY65</accession>
<feature type="chain" id="PRO_5007294251" evidence="1">
    <location>
        <begin position="19"/>
        <end position="139"/>
    </location>
</feature>
<name>A0A137NY65_CONC2</name>
<dbReference type="Proteomes" id="UP000070444">
    <property type="component" value="Unassembled WGS sequence"/>
</dbReference>
<sequence>MKCINFSFVSILIGSILSSPVTHLDTEFLGSDFSDFSDANMIPGSLMDTTITEAKSINEENVSLECLLDEFCYKPQPKTEGELKASSVQDSPPPYLKFSPTNHFDMNEYLTERYIKHMGEYEKYGKSINHAEDYHSSYD</sequence>
<evidence type="ECO:0000313" key="2">
    <source>
        <dbReference type="EMBL" id="KXN67735.1"/>
    </source>
</evidence>
<evidence type="ECO:0000313" key="3">
    <source>
        <dbReference type="Proteomes" id="UP000070444"/>
    </source>
</evidence>
<gene>
    <name evidence="2" type="ORF">CONCODRAFT_167123</name>
</gene>
<keyword evidence="3" id="KW-1185">Reference proteome</keyword>
<keyword evidence="1" id="KW-0732">Signal</keyword>
<feature type="signal peptide" evidence="1">
    <location>
        <begin position="1"/>
        <end position="18"/>
    </location>
</feature>
<dbReference type="AlphaFoldDB" id="A0A137NY65"/>
<organism evidence="2 3">
    <name type="scientific">Conidiobolus coronatus (strain ATCC 28846 / CBS 209.66 / NRRL 28638)</name>
    <name type="common">Delacroixia coronata</name>
    <dbReference type="NCBI Taxonomy" id="796925"/>
    <lineage>
        <taxon>Eukaryota</taxon>
        <taxon>Fungi</taxon>
        <taxon>Fungi incertae sedis</taxon>
        <taxon>Zoopagomycota</taxon>
        <taxon>Entomophthoromycotina</taxon>
        <taxon>Entomophthoromycetes</taxon>
        <taxon>Entomophthorales</taxon>
        <taxon>Ancylistaceae</taxon>
        <taxon>Conidiobolus</taxon>
    </lineage>
</organism>
<reference evidence="2 3" key="1">
    <citation type="journal article" date="2015" name="Genome Biol. Evol.">
        <title>Phylogenomic analyses indicate that early fungi evolved digesting cell walls of algal ancestors of land plants.</title>
        <authorList>
            <person name="Chang Y."/>
            <person name="Wang S."/>
            <person name="Sekimoto S."/>
            <person name="Aerts A.L."/>
            <person name="Choi C."/>
            <person name="Clum A."/>
            <person name="LaButti K.M."/>
            <person name="Lindquist E.A."/>
            <person name="Yee Ngan C."/>
            <person name="Ohm R.A."/>
            <person name="Salamov A.A."/>
            <person name="Grigoriev I.V."/>
            <person name="Spatafora J.W."/>
            <person name="Berbee M.L."/>
        </authorList>
    </citation>
    <scope>NUCLEOTIDE SEQUENCE [LARGE SCALE GENOMIC DNA]</scope>
    <source>
        <strain evidence="2 3">NRRL 28638</strain>
    </source>
</reference>
<dbReference type="EMBL" id="KQ964616">
    <property type="protein sequence ID" value="KXN67735.1"/>
    <property type="molecule type" value="Genomic_DNA"/>
</dbReference>
<evidence type="ECO:0000256" key="1">
    <source>
        <dbReference type="SAM" id="SignalP"/>
    </source>
</evidence>
<protein>
    <submittedName>
        <fullName evidence="2">Uncharacterized protein</fullName>
    </submittedName>
</protein>